<dbReference type="SUPFAM" id="SSF56322">
    <property type="entry name" value="ADC synthase"/>
    <property type="match status" value="1"/>
</dbReference>
<dbReference type="InterPro" id="IPR005801">
    <property type="entry name" value="ADC_synthase"/>
</dbReference>
<comment type="pathway">
    <text evidence="7">Amino-acid biosynthesis; L-tryptophan biosynthesis; L-tryptophan from chorismate: step 1/5.</text>
</comment>
<dbReference type="InterPro" id="IPR006805">
    <property type="entry name" value="Anth_synth_I_N"/>
</dbReference>
<feature type="domain" description="Anthranilate synthase component I N-terminal" evidence="9">
    <location>
        <begin position="21"/>
        <end position="184"/>
    </location>
</feature>
<keyword evidence="5 7" id="KW-0456">Lyase</keyword>
<keyword evidence="4" id="KW-0460">Magnesium</keyword>
<protein>
    <recommendedName>
        <fullName evidence="7">Anthranilate synthase component 1</fullName>
        <ecNumber evidence="7">4.1.3.27</ecNumber>
    </recommendedName>
</protein>
<dbReference type="Pfam" id="PF04715">
    <property type="entry name" value="Anth_synt_I_N"/>
    <property type="match status" value="1"/>
</dbReference>
<dbReference type="PANTHER" id="PTHR11236:SF49">
    <property type="entry name" value="ANTHRANILATE SYNTHASE COMPONENT 1"/>
    <property type="match status" value="1"/>
</dbReference>
<evidence type="ECO:0000256" key="3">
    <source>
        <dbReference type="ARBA" id="ARBA00022723"/>
    </source>
</evidence>
<sequence>MANFTPTVYRRDVRYHANASNLFAHIGGTQATDSVLLESADITTRSGLQSVAIIVSSLRVTCNGPTVTVEPLTASGEIFAARLDEQLADFRTAPRTYTFPDSDAADERERLTATSSAEVLRKLTRDAGYQDAELPMLGGGMAFDYLETFETLPEVAESANSYPDYQFVLAEVVLTIDHQTQTAHLSAVDATGSLGLSELVDDYAARIDAAQPDDEHAYETTENPSSVLTVTADIPDAEFRAQVEALKGNIYNGDIYQVVPARTFTAECLDAFAAYRHLRETNPSPYMFYVRGLDRAGKPYELFGASPESNLKFSSESRQVQLYPIAGTRPRGLNADGTVNDELDIRMELELRTDAKEIAEHTMLVDLARNDMARVAVPGTRKVEDLLQVDRYSRVMHLVSRVTATLADDLDALDAYRACMNMGTLTGAPKLRATALLRGVEKHRRGSYGGAVGYLRGNGDMDNCIIIRSAFVANGVAAVQAGAGVVRDSNPQSEADETLHKAYAVLHALALAADAQLEVVR</sequence>
<evidence type="ECO:0000256" key="1">
    <source>
        <dbReference type="ARBA" id="ARBA00001946"/>
    </source>
</evidence>
<evidence type="ECO:0000256" key="4">
    <source>
        <dbReference type="ARBA" id="ARBA00022842"/>
    </source>
</evidence>
<evidence type="ECO:0000259" key="8">
    <source>
        <dbReference type="Pfam" id="PF00425"/>
    </source>
</evidence>
<gene>
    <name evidence="10" type="ORF">QP027_11350</name>
</gene>
<dbReference type="Gene3D" id="3.60.120.10">
    <property type="entry name" value="Anthranilate synthase"/>
    <property type="match status" value="1"/>
</dbReference>
<evidence type="ECO:0000256" key="6">
    <source>
        <dbReference type="ARBA" id="ARBA00047683"/>
    </source>
</evidence>
<proteinExistence type="inferred from homology"/>
<keyword evidence="3" id="KW-0479">Metal-binding</keyword>
<dbReference type="Proteomes" id="UP001225598">
    <property type="component" value="Chromosome"/>
</dbReference>
<dbReference type="EC" id="4.1.3.27" evidence="7"/>
<dbReference type="InterPro" id="IPR015890">
    <property type="entry name" value="Chorismate_C"/>
</dbReference>
<evidence type="ECO:0000313" key="10">
    <source>
        <dbReference type="EMBL" id="WIM67664.1"/>
    </source>
</evidence>
<evidence type="ECO:0000313" key="11">
    <source>
        <dbReference type="Proteomes" id="UP001225598"/>
    </source>
</evidence>
<comment type="cofactor">
    <cofactor evidence="1">
        <name>Mg(2+)</name>
        <dbReference type="ChEBI" id="CHEBI:18420"/>
    </cofactor>
</comment>
<keyword evidence="7" id="KW-0057">Aromatic amino acid biosynthesis</keyword>
<feature type="domain" description="Chorismate-utilising enzyme C-terminal" evidence="8">
    <location>
        <begin position="237"/>
        <end position="501"/>
    </location>
</feature>
<keyword evidence="7" id="KW-0028">Amino-acid biosynthesis</keyword>
<dbReference type="NCBIfam" id="TIGR00565">
    <property type="entry name" value="trpE_proteo"/>
    <property type="match status" value="1"/>
</dbReference>
<evidence type="ECO:0000256" key="5">
    <source>
        <dbReference type="ARBA" id="ARBA00023239"/>
    </source>
</evidence>
<dbReference type="EMBL" id="CP126969">
    <property type="protein sequence ID" value="WIM67664.1"/>
    <property type="molecule type" value="Genomic_DNA"/>
</dbReference>
<evidence type="ECO:0000256" key="7">
    <source>
        <dbReference type="PIRNR" id="PIRNR001373"/>
    </source>
</evidence>
<reference evidence="10 11" key="1">
    <citation type="submission" date="2023-05" db="EMBL/GenBank/DDBJ databases">
        <title>Corynebacterium suedekumii sp. nov. and Corynebacterium breve sp. nov. isolated from raw cow's milk.</title>
        <authorList>
            <person name="Baer M.K."/>
            <person name="Mehl L."/>
            <person name="Hellmuth R."/>
            <person name="Marke G."/>
            <person name="Lipski A."/>
        </authorList>
    </citation>
    <scope>NUCLEOTIDE SEQUENCE [LARGE SCALE GENOMIC DNA]</scope>
    <source>
        <strain evidence="10 11">R4</strain>
    </source>
</reference>
<evidence type="ECO:0000259" key="9">
    <source>
        <dbReference type="Pfam" id="PF04715"/>
    </source>
</evidence>
<dbReference type="InterPro" id="IPR005257">
    <property type="entry name" value="Anth_synth_I_TrpE"/>
</dbReference>
<dbReference type="PIRSF" id="PIRSF001373">
    <property type="entry name" value="TrpE"/>
    <property type="match status" value="1"/>
</dbReference>
<organism evidence="10 11">
    <name type="scientific">Corynebacterium breve</name>
    <dbReference type="NCBI Taxonomy" id="3049799"/>
    <lineage>
        <taxon>Bacteria</taxon>
        <taxon>Bacillati</taxon>
        <taxon>Actinomycetota</taxon>
        <taxon>Actinomycetes</taxon>
        <taxon>Mycobacteriales</taxon>
        <taxon>Corynebacteriaceae</taxon>
        <taxon>Corynebacterium</taxon>
    </lineage>
</organism>
<dbReference type="Pfam" id="PF00425">
    <property type="entry name" value="Chorismate_bind"/>
    <property type="match status" value="1"/>
</dbReference>
<dbReference type="RefSeq" id="WP_284824921.1">
    <property type="nucleotide sequence ID" value="NZ_CP126969.1"/>
</dbReference>
<name>A0ABY8VDW6_9CORY</name>
<comment type="catalytic activity">
    <reaction evidence="6 7">
        <text>chorismate + L-glutamine = anthranilate + pyruvate + L-glutamate + H(+)</text>
        <dbReference type="Rhea" id="RHEA:21732"/>
        <dbReference type="ChEBI" id="CHEBI:15361"/>
        <dbReference type="ChEBI" id="CHEBI:15378"/>
        <dbReference type="ChEBI" id="CHEBI:16567"/>
        <dbReference type="ChEBI" id="CHEBI:29748"/>
        <dbReference type="ChEBI" id="CHEBI:29985"/>
        <dbReference type="ChEBI" id="CHEBI:58359"/>
        <dbReference type="EC" id="4.1.3.27"/>
    </reaction>
</comment>
<dbReference type="PRINTS" id="PR00095">
    <property type="entry name" value="ANTSNTHASEI"/>
</dbReference>
<dbReference type="NCBIfam" id="NF010079">
    <property type="entry name" value="PRK13564.1"/>
    <property type="match status" value="1"/>
</dbReference>
<dbReference type="InterPro" id="IPR019999">
    <property type="entry name" value="Anth_synth_I-like"/>
</dbReference>
<accession>A0ABY8VDW6</accession>
<evidence type="ECO:0000256" key="2">
    <source>
        <dbReference type="ARBA" id="ARBA00009562"/>
    </source>
</evidence>
<keyword evidence="7" id="KW-0822">Tryptophan biosynthesis</keyword>
<dbReference type="GO" id="GO:0004049">
    <property type="term" value="F:anthranilate synthase activity"/>
    <property type="evidence" value="ECO:0007669"/>
    <property type="project" value="UniProtKB-EC"/>
</dbReference>
<keyword evidence="11" id="KW-1185">Reference proteome</keyword>
<dbReference type="PANTHER" id="PTHR11236">
    <property type="entry name" value="AMINOBENZOATE/ANTHRANILATE SYNTHASE"/>
    <property type="match status" value="1"/>
</dbReference>
<comment type="similarity">
    <text evidence="2 7">Belongs to the anthranilate synthase component I family.</text>
</comment>